<dbReference type="GO" id="GO:0005694">
    <property type="term" value="C:chromosome"/>
    <property type="evidence" value="ECO:0007669"/>
    <property type="project" value="TreeGrafter"/>
</dbReference>
<dbReference type="SMART" id="SM00470">
    <property type="entry name" value="ParB"/>
    <property type="match status" value="1"/>
</dbReference>
<feature type="compositionally biased region" description="Acidic residues" evidence="1">
    <location>
        <begin position="292"/>
        <end position="304"/>
    </location>
</feature>
<dbReference type="InterPro" id="IPR050336">
    <property type="entry name" value="Chromosome_partition/occlusion"/>
</dbReference>
<evidence type="ECO:0000256" key="1">
    <source>
        <dbReference type="SAM" id="MobiDB-lite"/>
    </source>
</evidence>
<protein>
    <submittedName>
        <fullName evidence="3">Chromosome partitioning protein, ParB family</fullName>
    </submittedName>
</protein>
<dbReference type="InterPro" id="IPR036086">
    <property type="entry name" value="ParB/Sulfiredoxin_sf"/>
</dbReference>
<dbReference type="Gene3D" id="3.90.1530.30">
    <property type="match status" value="1"/>
</dbReference>
<dbReference type="GO" id="GO:0007059">
    <property type="term" value="P:chromosome segregation"/>
    <property type="evidence" value="ECO:0007669"/>
    <property type="project" value="TreeGrafter"/>
</dbReference>
<dbReference type="SUPFAM" id="SSF109709">
    <property type="entry name" value="KorB DNA-binding domain-like"/>
    <property type="match status" value="1"/>
</dbReference>
<name>A0A1I1U8W1_9ACTN</name>
<dbReference type="AlphaFoldDB" id="A0A1I1U8W1"/>
<gene>
    <name evidence="3" type="ORF">SAMN05661030_3925</name>
</gene>
<dbReference type="STRING" id="1225127.SAMN05661030_3925"/>
<evidence type="ECO:0000313" key="4">
    <source>
        <dbReference type="Proteomes" id="UP000199022"/>
    </source>
</evidence>
<reference evidence="4" key="1">
    <citation type="submission" date="2016-10" db="EMBL/GenBank/DDBJ databases">
        <authorList>
            <person name="Varghese N."/>
            <person name="Submissions S."/>
        </authorList>
    </citation>
    <scope>NUCLEOTIDE SEQUENCE [LARGE SCALE GENOMIC DNA]</scope>
    <source>
        <strain evidence="4">DSM 45962</strain>
    </source>
</reference>
<evidence type="ECO:0000313" key="3">
    <source>
        <dbReference type="EMBL" id="SFD66008.1"/>
    </source>
</evidence>
<organism evidence="3 4">
    <name type="scientific">Klenkia taihuensis</name>
    <dbReference type="NCBI Taxonomy" id="1225127"/>
    <lineage>
        <taxon>Bacteria</taxon>
        <taxon>Bacillati</taxon>
        <taxon>Actinomycetota</taxon>
        <taxon>Actinomycetes</taxon>
        <taxon>Geodermatophilales</taxon>
        <taxon>Geodermatophilaceae</taxon>
        <taxon>Klenkia</taxon>
    </lineage>
</organism>
<evidence type="ECO:0000259" key="2">
    <source>
        <dbReference type="SMART" id="SM00470"/>
    </source>
</evidence>
<sequence>MTAIESVSPALSVSERELVDIDPAALLVDLNVRHDDRLDPDFCGSIAEHGVLVPIVAVRTVDGCLRVRYGHRRTLAAVKLGRTSVPVVVVADESCDDAGTVERLVTQWAENEHRAGLTNAERIDVIGQLSAFGVSPTQIARRTRASKTDVAAALAVTGSELAKAATARYDFLDLTQAATVAEFDADPEAVKALVVGARDGRFDHVAQRLRDERTAAAHRAAAADRLMTAGVRVVDTPAAGEAALPLHRLTDADGGELAVTGHAACPGHAAYIAERYGWVDDDGQPITSIEGQNDDEDDGEEETEGSVGERHWRPRPVPVFVCTDPVTHGHRDRWSTTGSRGAARIPAEEMTEDQRETARADRRDVIESNKAWGSAETVRREWLRALGTRKSVPKGTAAFVAGALAQDADLLADVGGNHLAADLLGVASGAYGRSAELVALVGKATEARALVLTLVFVLAAYEARTDRNDWRSLRAATGRYLGHLQTLGYALADVERRACGQEPLSRNN</sequence>
<dbReference type="PANTHER" id="PTHR33375">
    <property type="entry name" value="CHROMOSOME-PARTITIONING PROTEIN PARB-RELATED"/>
    <property type="match status" value="1"/>
</dbReference>
<feature type="region of interest" description="Disordered" evidence="1">
    <location>
        <begin position="282"/>
        <end position="360"/>
    </location>
</feature>
<dbReference type="CDD" id="cd16387">
    <property type="entry name" value="ParB_N_Srx"/>
    <property type="match status" value="1"/>
</dbReference>
<dbReference type="EMBL" id="FOMD01000005">
    <property type="protein sequence ID" value="SFD66008.1"/>
    <property type="molecule type" value="Genomic_DNA"/>
</dbReference>
<dbReference type="InterPro" id="IPR003115">
    <property type="entry name" value="ParB_N"/>
</dbReference>
<proteinExistence type="predicted"/>
<dbReference type="PANTHER" id="PTHR33375:SF1">
    <property type="entry name" value="CHROMOSOME-PARTITIONING PROTEIN PARB-RELATED"/>
    <property type="match status" value="1"/>
</dbReference>
<keyword evidence="4" id="KW-1185">Reference proteome</keyword>
<dbReference type="SUPFAM" id="SSF110849">
    <property type="entry name" value="ParB/Sulfiredoxin"/>
    <property type="match status" value="1"/>
</dbReference>
<dbReference type="Pfam" id="PF02195">
    <property type="entry name" value="ParB_N"/>
    <property type="match status" value="1"/>
</dbReference>
<feature type="domain" description="ParB-like N-terminal" evidence="2">
    <location>
        <begin position="19"/>
        <end position="112"/>
    </location>
</feature>
<dbReference type="OrthoDB" id="3846919at2"/>
<dbReference type="Proteomes" id="UP000199022">
    <property type="component" value="Unassembled WGS sequence"/>
</dbReference>
<dbReference type="RefSeq" id="WP_091563587.1">
    <property type="nucleotide sequence ID" value="NZ_BNAC01000001.1"/>
</dbReference>
<accession>A0A1I1U8W1</accession>